<reference evidence="1 2" key="1">
    <citation type="journal article" date="2017" name="J. Fish Dis.">
        <title>Comparative assessment of Vibrio virulence in marine fish larvae.</title>
        <authorList>
            <person name="Ronneseth A."/>
            <person name="Castillo D."/>
            <person name="D'Alvise P."/>
            <person name="Tonnesen O."/>
            <person name="Haugland G."/>
            <person name="Grotkjaer T."/>
            <person name="Engell-Sorensen K."/>
            <person name="Norremark L."/>
            <person name="Bergh O."/>
            <person name="Wergeland H.I."/>
            <person name="Gram L."/>
        </authorList>
    </citation>
    <scope>NUCLEOTIDE SEQUENCE [LARGE SCALE GENOMIC DNA]</scope>
    <source>
        <strain evidence="1 2">90-11-286</strain>
    </source>
</reference>
<dbReference type="Proteomes" id="UP000078309">
    <property type="component" value="Unassembled WGS sequence"/>
</dbReference>
<dbReference type="RefSeq" id="WP_064626783.1">
    <property type="nucleotide sequence ID" value="NZ_JAHGUI010000088.1"/>
</dbReference>
<dbReference type="AlphaFoldDB" id="A0ABD4QZ03"/>
<comment type="caution">
    <text evidence="1">The sequence shown here is derived from an EMBL/GenBank/DDBJ whole genome shotgun (WGS) entry which is preliminary data.</text>
</comment>
<name>A0ABD4QZ03_VIBAN</name>
<dbReference type="EMBL" id="JAHGUI010000088">
    <property type="protein sequence ID" value="MBT2920453.1"/>
    <property type="molecule type" value="Genomic_DNA"/>
</dbReference>
<organism evidence="1 2">
    <name type="scientific">Vibrio anguillarum</name>
    <name type="common">Listonella anguillarum</name>
    <dbReference type="NCBI Taxonomy" id="55601"/>
    <lineage>
        <taxon>Bacteria</taxon>
        <taxon>Pseudomonadati</taxon>
        <taxon>Pseudomonadota</taxon>
        <taxon>Gammaproteobacteria</taxon>
        <taxon>Vibrionales</taxon>
        <taxon>Vibrionaceae</taxon>
        <taxon>Vibrio</taxon>
    </lineage>
</organism>
<evidence type="ECO:0000313" key="2">
    <source>
        <dbReference type="Proteomes" id="UP000078309"/>
    </source>
</evidence>
<sequence length="340" mass="38582">MQAMISSEFLIEPAFSGKDFLQKSVRDIIKINKMVSNDYDVDIIVQDELISKLSDAGLYPSEKVFNENIIKHGLDDEISSKDIVTMIHNIVQRSNDLSSYTEVFEIEFENVNIIPNKSEITYKCCVDDLIYDFMMVILINEIYKFNLKIIFSLSNKIKDVNLQTEKVIIYADEQSEIKGVDTNFSLSSVDEFLLDFGSINIWAKTNNEYTLSLAIYTRVLELRRQSGITYDDDFNLDSFVIGDGFINSLYANQCGPNERFGSACFDAISRLISGSPKEALSVFRVSSEKNAAQRTRGLDLAFRTHVTKGSEGIRLMVWALPTGEYELANVGNKFELNIQD</sequence>
<proteinExistence type="predicted"/>
<accession>A0ABD4QZ03</accession>
<protein>
    <submittedName>
        <fullName evidence="1">Uncharacterized protein</fullName>
    </submittedName>
</protein>
<evidence type="ECO:0000313" key="1">
    <source>
        <dbReference type="EMBL" id="MBT2920453.1"/>
    </source>
</evidence>
<gene>
    <name evidence="1" type="ORF">PL14_17415</name>
</gene>